<evidence type="ECO:0000256" key="2">
    <source>
        <dbReference type="SAM" id="Phobius"/>
    </source>
</evidence>
<evidence type="ECO:0000313" key="3">
    <source>
        <dbReference type="EMBL" id="GGO27398.1"/>
    </source>
</evidence>
<feature type="transmembrane region" description="Helical" evidence="2">
    <location>
        <begin position="45"/>
        <end position="61"/>
    </location>
</feature>
<dbReference type="RefSeq" id="WP_146285339.1">
    <property type="nucleotide sequence ID" value="NZ_BMLP01000001.1"/>
</dbReference>
<feature type="transmembrane region" description="Helical" evidence="2">
    <location>
        <begin position="131"/>
        <end position="150"/>
    </location>
</feature>
<dbReference type="EMBL" id="BMLP01000001">
    <property type="protein sequence ID" value="GGO27398.1"/>
    <property type="molecule type" value="Genomic_DNA"/>
</dbReference>
<dbReference type="Pfam" id="PF10112">
    <property type="entry name" value="Halogen_Hydrol"/>
    <property type="match status" value="1"/>
</dbReference>
<sequence length="301" mass="32250">MAQRFGGKYSPTGEVGRDHPPAPPSAGQPPNLFDGKRPAKAGARSNMLFLAAVFPAVAGFMSDPVGLAWGMGGAALLLGSGLLTREGLKAEAAYDLRKVSKRPAIPRKIFGSVAAGCGLGMAGMMSTGTPLYAVLFGLLGAFLHMGAFGLDPLRDKGATGIDGFQADRVARAVDDAEAHLAGMKDAILRARDRGLEARVERFAVSARQLFRRIEEDPGDLSAARKYLGIYLEGARDATVRFADLYAQNRDPKARADYEALLDDLQTRFAARSQQLLSNDAGALDIEIQVLRERLKYETPEI</sequence>
<dbReference type="OrthoDB" id="7375296at2"/>
<gene>
    <name evidence="3" type="ORF">GCM10010991_09090</name>
</gene>
<protein>
    <recommendedName>
        <fullName evidence="5">5-bromo-4-chloroindolyl phosphate hydrolysis protein</fullName>
    </recommendedName>
</protein>
<organism evidence="3 4">
    <name type="scientific">Gemmobacter aquaticus</name>
    <dbReference type="NCBI Taxonomy" id="490185"/>
    <lineage>
        <taxon>Bacteria</taxon>
        <taxon>Pseudomonadati</taxon>
        <taxon>Pseudomonadota</taxon>
        <taxon>Alphaproteobacteria</taxon>
        <taxon>Rhodobacterales</taxon>
        <taxon>Paracoccaceae</taxon>
        <taxon>Gemmobacter</taxon>
    </lineage>
</organism>
<dbReference type="AlphaFoldDB" id="A0A917YHM2"/>
<evidence type="ECO:0008006" key="5">
    <source>
        <dbReference type="Google" id="ProtNLM"/>
    </source>
</evidence>
<comment type="caution">
    <text evidence="3">The sequence shown here is derived from an EMBL/GenBank/DDBJ whole genome shotgun (WGS) entry which is preliminary data.</text>
</comment>
<accession>A0A917YHM2</accession>
<reference evidence="3 4" key="1">
    <citation type="journal article" date="2014" name="Int. J. Syst. Evol. Microbiol.">
        <title>Complete genome sequence of Corynebacterium casei LMG S-19264T (=DSM 44701T), isolated from a smear-ripened cheese.</title>
        <authorList>
            <consortium name="US DOE Joint Genome Institute (JGI-PGF)"/>
            <person name="Walter F."/>
            <person name="Albersmeier A."/>
            <person name="Kalinowski J."/>
            <person name="Ruckert C."/>
        </authorList>
    </citation>
    <scope>NUCLEOTIDE SEQUENCE [LARGE SCALE GENOMIC DNA]</scope>
    <source>
        <strain evidence="3 4">CGMCC 1.7029</strain>
    </source>
</reference>
<proteinExistence type="predicted"/>
<feature type="region of interest" description="Disordered" evidence="1">
    <location>
        <begin position="1"/>
        <end position="39"/>
    </location>
</feature>
<dbReference type="InterPro" id="IPR018770">
    <property type="entry name" value="ChloroindolylP_hydrolase"/>
</dbReference>
<keyword evidence="4" id="KW-1185">Reference proteome</keyword>
<keyword evidence="2" id="KW-0812">Transmembrane</keyword>
<feature type="transmembrane region" description="Helical" evidence="2">
    <location>
        <begin position="67"/>
        <end position="84"/>
    </location>
</feature>
<feature type="transmembrane region" description="Helical" evidence="2">
    <location>
        <begin position="105"/>
        <end position="125"/>
    </location>
</feature>
<evidence type="ECO:0000256" key="1">
    <source>
        <dbReference type="SAM" id="MobiDB-lite"/>
    </source>
</evidence>
<evidence type="ECO:0000313" key="4">
    <source>
        <dbReference type="Proteomes" id="UP000598196"/>
    </source>
</evidence>
<keyword evidence="2" id="KW-0472">Membrane</keyword>
<dbReference type="Proteomes" id="UP000598196">
    <property type="component" value="Unassembled WGS sequence"/>
</dbReference>
<name>A0A917YHM2_9RHOB</name>
<keyword evidence="2" id="KW-1133">Transmembrane helix</keyword>